<dbReference type="PROSITE" id="PS51384">
    <property type="entry name" value="FAD_FR"/>
    <property type="match status" value="1"/>
</dbReference>
<dbReference type="Proteomes" id="UP001156690">
    <property type="component" value="Unassembled WGS sequence"/>
</dbReference>
<dbReference type="Pfam" id="PF08021">
    <property type="entry name" value="FAD_binding_9"/>
    <property type="match status" value="1"/>
</dbReference>
<dbReference type="AlphaFoldDB" id="A0AAV5NPD2"/>
<dbReference type="PANTHER" id="PTHR30157">
    <property type="entry name" value="FERRIC REDUCTASE, NADPH-DEPENDENT"/>
    <property type="match status" value="1"/>
</dbReference>
<dbReference type="EMBL" id="BSNX01000012">
    <property type="protein sequence ID" value="GLQ72113.1"/>
    <property type="molecule type" value="Genomic_DNA"/>
</dbReference>
<dbReference type="Gene3D" id="2.40.30.10">
    <property type="entry name" value="Translation factors"/>
    <property type="match status" value="1"/>
</dbReference>
<dbReference type="PANTHER" id="PTHR30157:SF0">
    <property type="entry name" value="NADPH-DEPENDENT FERRIC-CHELATE REDUCTASE"/>
    <property type="match status" value="1"/>
</dbReference>
<dbReference type="GO" id="GO:0016491">
    <property type="term" value="F:oxidoreductase activity"/>
    <property type="evidence" value="ECO:0007669"/>
    <property type="project" value="InterPro"/>
</dbReference>
<evidence type="ECO:0000259" key="2">
    <source>
        <dbReference type="PROSITE" id="PS51384"/>
    </source>
</evidence>
<evidence type="ECO:0000256" key="1">
    <source>
        <dbReference type="ARBA" id="ARBA00035644"/>
    </source>
</evidence>
<dbReference type="SUPFAM" id="SSF63380">
    <property type="entry name" value="Riboflavin synthase domain-like"/>
    <property type="match status" value="1"/>
</dbReference>
<dbReference type="Gene3D" id="3.40.50.80">
    <property type="entry name" value="Nucleotide-binding domain of ferredoxin-NADP reductase (FNR) module"/>
    <property type="match status" value="1"/>
</dbReference>
<organism evidence="3 4">
    <name type="scientific">Vibrio penaeicida</name>
    <dbReference type="NCBI Taxonomy" id="104609"/>
    <lineage>
        <taxon>Bacteria</taxon>
        <taxon>Pseudomonadati</taxon>
        <taxon>Pseudomonadota</taxon>
        <taxon>Gammaproteobacteria</taxon>
        <taxon>Vibrionales</taxon>
        <taxon>Vibrionaceae</taxon>
        <taxon>Vibrio</taxon>
    </lineage>
</organism>
<dbReference type="Pfam" id="PF04954">
    <property type="entry name" value="SIP"/>
    <property type="match status" value="1"/>
</dbReference>
<keyword evidence="4" id="KW-1185">Reference proteome</keyword>
<evidence type="ECO:0000313" key="3">
    <source>
        <dbReference type="EMBL" id="GLQ72113.1"/>
    </source>
</evidence>
<proteinExistence type="inferred from homology"/>
<dbReference type="InterPro" id="IPR007037">
    <property type="entry name" value="SIP_rossman_dom"/>
</dbReference>
<accession>A0AAV5NPD2</accession>
<feature type="domain" description="FAD-binding FR-type" evidence="2">
    <location>
        <begin position="1"/>
        <end position="117"/>
    </location>
</feature>
<sequence>MTQILSVKSKSFITPSMLRITFSGDCVQTFTDDFAGAYIKLEFTEKGQSHVENGLLGNPTLRTYSIRRLDKENNEIDVDFVTHGNSIEAGLASYWAQQAQVGERLSVRGPGSVKTIEPNTDWCFIVADMTGLPGASTVLESLDRDLKGYAVFEVNTPEDIQEIDAPKGVEFQWVIKGDSESLASTVEKQQWLEGKPGIWCASEFSTMRQLRKYFRNEREVERDEIYISSYWKHGRTEDQHKVDKRKDAEQQAK</sequence>
<name>A0AAV5NPD2_9VIBR</name>
<evidence type="ECO:0000313" key="4">
    <source>
        <dbReference type="Proteomes" id="UP001156690"/>
    </source>
</evidence>
<comment type="caution">
    <text evidence="3">The sequence shown here is derived from an EMBL/GenBank/DDBJ whole genome shotgun (WGS) entry which is preliminary data.</text>
</comment>
<gene>
    <name evidence="3" type="ORF">GCM10007932_14730</name>
</gene>
<dbReference type="InterPro" id="IPR017938">
    <property type="entry name" value="Riboflavin_synthase-like_b-brl"/>
</dbReference>
<dbReference type="RefSeq" id="WP_126609031.1">
    <property type="nucleotide sequence ID" value="NZ_AP025145.1"/>
</dbReference>
<dbReference type="InterPro" id="IPR017927">
    <property type="entry name" value="FAD-bd_FR_type"/>
</dbReference>
<dbReference type="InterPro" id="IPR039261">
    <property type="entry name" value="FNR_nucleotide-bd"/>
</dbReference>
<dbReference type="CDD" id="cd06193">
    <property type="entry name" value="siderophore_interacting"/>
    <property type="match status" value="1"/>
</dbReference>
<reference evidence="4" key="1">
    <citation type="journal article" date="2019" name="Int. J. Syst. Evol. Microbiol.">
        <title>The Global Catalogue of Microorganisms (GCM) 10K type strain sequencing project: providing services to taxonomists for standard genome sequencing and annotation.</title>
        <authorList>
            <consortium name="The Broad Institute Genomics Platform"/>
            <consortium name="The Broad Institute Genome Sequencing Center for Infectious Disease"/>
            <person name="Wu L."/>
            <person name="Ma J."/>
        </authorList>
    </citation>
    <scope>NUCLEOTIDE SEQUENCE [LARGE SCALE GENOMIC DNA]</scope>
    <source>
        <strain evidence="4">NBRC 15640</strain>
    </source>
</reference>
<dbReference type="InterPro" id="IPR039374">
    <property type="entry name" value="SIP_fam"/>
</dbReference>
<dbReference type="InterPro" id="IPR013113">
    <property type="entry name" value="SIP_FAD-bd"/>
</dbReference>
<comment type="similarity">
    <text evidence="1">Belongs to the SIP oxidoreductase family.</text>
</comment>
<protein>
    <submittedName>
        <fullName evidence="3">Siderophore-interacting protein</fullName>
    </submittedName>
</protein>